<reference evidence="1" key="1">
    <citation type="journal article" date="2014" name="Front. Microbiol.">
        <title>High frequency of phylogenetically diverse reductive dehalogenase-homologous genes in deep subseafloor sedimentary metagenomes.</title>
        <authorList>
            <person name="Kawai M."/>
            <person name="Futagami T."/>
            <person name="Toyoda A."/>
            <person name="Takaki Y."/>
            <person name="Nishi S."/>
            <person name="Hori S."/>
            <person name="Arai W."/>
            <person name="Tsubouchi T."/>
            <person name="Morono Y."/>
            <person name="Uchiyama I."/>
            <person name="Ito T."/>
            <person name="Fujiyama A."/>
            <person name="Inagaki F."/>
            <person name="Takami H."/>
        </authorList>
    </citation>
    <scope>NUCLEOTIDE SEQUENCE</scope>
    <source>
        <strain evidence="1">Expedition CK06-06</strain>
    </source>
</reference>
<proteinExistence type="predicted"/>
<dbReference type="EMBL" id="BARV01029378">
    <property type="protein sequence ID" value="GAI44202.1"/>
    <property type="molecule type" value="Genomic_DNA"/>
</dbReference>
<gene>
    <name evidence="1" type="ORF">S06H3_46860</name>
</gene>
<organism evidence="1">
    <name type="scientific">marine sediment metagenome</name>
    <dbReference type="NCBI Taxonomy" id="412755"/>
    <lineage>
        <taxon>unclassified sequences</taxon>
        <taxon>metagenomes</taxon>
        <taxon>ecological metagenomes</taxon>
    </lineage>
</organism>
<comment type="caution">
    <text evidence="1">The sequence shown here is derived from an EMBL/GenBank/DDBJ whole genome shotgun (WGS) entry which is preliminary data.</text>
</comment>
<evidence type="ECO:0008006" key="2">
    <source>
        <dbReference type="Google" id="ProtNLM"/>
    </source>
</evidence>
<accession>X1NJJ6</accession>
<dbReference type="AlphaFoldDB" id="X1NJJ6"/>
<protein>
    <recommendedName>
        <fullName evidence="2">Zinc-ribbon domain-containing protein</fullName>
    </recommendedName>
</protein>
<evidence type="ECO:0000313" key="1">
    <source>
        <dbReference type="EMBL" id="GAI44202.1"/>
    </source>
</evidence>
<sequence length="225" mass="25802">MDITKFNQELSYKVTKANGLEKHKNFQEAIDLWLDISEMALNMSKTPNIKIHYKSMLIEKTKQIINHIKDLKSKLYGQKGREQISKQEIIPQPKLSEIIEDVIEPIPPDTHESSKFSNDIKSSKEIDEVKIIENSEIQNLPIGFKEIETSEDFTIVTPHDKDHVEKLLSQDHDMSVFTHDDKEVKAKSQTEPNQPLDKTKVICFACGSEIPSNSKICPNCKTEIK</sequence>
<name>X1NJJ6_9ZZZZ</name>